<feature type="region of interest" description="Disordered" evidence="1">
    <location>
        <begin position="1"/>
        <end position="67"/>
    </location>
</feature>
<accession>A0A7W2HJA7</accession>
<dbReference type="Proteomes" id="UP000586976">
    <property type="component" value="Unassembled WGS sequence"/>
</dbReference>
<dbReference type="EMBL" id="JACEQY010000049">
    <property type="protein sequence ID" value="MBA4865950.1"/>
    <property type="molecule type" value="Genomic_DNA"/>
</dbReference>
<proteinExistence type="predicted"/>
<keyword evidence="3" id="KW-1185">Reference proteome</keyword>
<evidence type="ECO:0000256" key="1">
    <source>
        <dbReference type="SAM" id="MobiDB-lite"/>
    </source>
</evidence>
<feature type="compositionally biased region" description="Basic residues" evidence="1">
    <location>
        <begin position="58"/>
        <end position="67"/>
    </location>
</feature>
<dbReference type="AlphaFoldDB" id="A0A7W2HJA7"/>
<evidence type="ECO:0000313" key="2">
    <source>
        <dbReference type="EMBL" id="MBA4865950.1"/>
    </source>
</evidence>
<reference evidence="2 3" key="1">
    <citation type="submission" date="2020-07" db="EMBL/GenBank/DDBJ databases">
        <title>Streptomyces isolated from Indian soil.</title>
        <authorList>
            <person name="Mandal S."/>
            <person name="Maiti P.K."/>
        </authorList>
    </citation>
    <scope>NUCLEOTIDE SEQUENCE [LARGE SCALE GENOMIC DNA]</scope>
    <source>
        <strain evidence="2 3">PSKA54</strain>
    </source>
</reference>
<protein>
    <submittedName>
        <fullName evidence="2">Uncharacterized protein</fullName>
    </submittedName>
</protein>
<gene>
    <name evidence="2" type="ORF">H1V43_32320</name>
</gene>
<evidence type="ECO:0000313" key="3">
    <source>
        <dbReference type="Proteomes" id="UP000586976"/>
    </source>
</evidence>
<sequence length="67" mass="7321">MTGPSSAPRGERAGTPGSNWETELVSLGEVVVDTDDGESPFGWREPEPPRSNRETRRAAARAARRKK</sequence>
<organism evidence="2 3">
    <name type="scientific">Streptomyces himalayensis subsp. aureolus</name>
    <dbReference type="NCBI Taxonomy" id="2758039"/>
    <lineage>
        <taxon>Bacteria</taxon>
        <taxon>Bacillati</taxon>
        <taxon>Actinomycetota</taxon>
        <taxon>Actinomycetes</taxon>
        <taxon>Kitasatosporales</taxon>
        <taxon>Streptomycetaceae</taxon>
        <taxon>Streptomyces</taxon>
        <taxon>Streptomyces himalayensis</taxon>
    </lineage>
</organism>
<feature type="compositionally biased region" description="Basic and acidic residues" evidence="1">
    <location>
        <begin position="44"/>
        <end position="57"/>
    </location>
</feature>
<name>A0A7W2HJA7_9ACTN</name>
<dbReference type="RefSeq" id="WP_181867387.1">
    <property type="nucleotide sequence ID" value="NZ_JACEQY010000049.1"/>
</dbReference>
<comment type="caution">
    <text evidence="2">The sequence shown here is derived from an EMBL/GenBank/DDBJ whole genome shotgun (WGS) entry which is preliminary data.</text>
</comment>